<dbReference type="EMBL" id="HACA01028538">
    <property type="protein sequence ID" value="CDW45899.1"/>
    <property type="molecule type" value="Transcribed_RNA"/>
</dbReference>
<reference evidence="1" key="1">
    <citation type="submission" date="2014-05" db="EMBL/GenBank/DDBJ databases">
        <authorList>
            <person name="Chronopoulou M."/>
        </authorList>
    </citation>
    <scope>NUCLEOTIDE SEQUENCE</scope>
    <source>
        <tissue evidence="1">Whole organism</tissue>
    </source>
</reference>
<protein>
    <submittedName>
        <fullName evidence="1">Uncharacterized protein</fullName>
    </submittedName>
</protein>
<accession>A0A0K2V604</accession>
<name>A0A0K2V604_LEPSM</name>
<proteinExistence type="predicted"/>
<sequence length="18" mass="2165">MLHTHSDTHTKLLLQYNI</sequence>
<organism evidence="1">
    <name type="scientific">Lepeophtheirus salmonis</name>
    <name type="common">Salmon louse</name>
    <name type="synonym">Caligus salmonis</name>
    <dbReference type="NCBI Taxonomy" id="72036"/>
    <lineage>
        <taxon>Eukaryota</taxon>
        <taxon>Metazoa</taxon>
        <taxon>Ecdysozoa</taxon>
        <taxon>Arthropoda</taxon>
        <taxon>Crustacea</taxon>
        <taxon>Multicrustacea</taxon>
        <taxon>Hexanauplia</taxon>
        <taxon>Copepoda</taxon>
        <taxon>Siphonostomatoida</taxon>
        <taxon>Caligidae</taxon>
        <taxon>Lepeophtheirus</taxon>
    </lineage>
</organism>
<dbReference type="AlphaFoldDB" id="A0A0K2V604"/>
<evidence type="ECO:0000313" key="1">
    <source>
        <dbReference type="EMBL" id="CDW45899.1"/>
    </source>
</evidence>